<gene>
    <name evidence="1" type="ORF">Mal15_36870</name>
</gene>
<dbReference type="InterPro" id="IPR014729">
    <property type="entry name" value="Rossmann-like_a/b/a_fold"/>
</dbReference>
<dbReference type="KEGG" id="smam:Mal15_36870"/>
<dbReference type="SUPFAM" id="SSF52402">
    <property type="entry name" value="Adenine nucleotide alpha hydrolases-like"/>
    <property type="match status" value="1"/>
</dbReference>
<protein>
    <recommendedName>
        <fullName evidence="3">Asparagine synthase</fullName>
    </recommendedName>
</protein>
<name>A0A5B9MEB4_9BACT</name>
<proteinExistence type="predicted"/>
<dbReference type="AlphaFoldDB" id="A0A5B9MEB4"/>
<organism evidence="1 2">
    <name type="scientific">Stieleria maiorica</name>
    <dbReference type="NCBI Taxonomy" id="2795974"/>
    <lineage>
        <taxon>Bacteria</taxon>
        <taxon>Pseudomonadati</taxon>
        <taxon>Planctomycetota</taxon>
        <taxon>Planctomycetia</taxon>
        <taxon>Pirellulales</taxon>
        <taxon>Pirellulaceae</taxon>
        <taxon>Stieleria</taxon>
    </lineage>
</organism>
<reference evidence="1 2" key="1">
    <citation type="submission" date="2019-02" db="EMBL/GenBank/DDBJ databases">
        <title>Planctomycetal bacteria perform biofilm scaping via a novel small molecule.</title>
        <authorList>
            <person name="Jeske O."/>
            <person name="Boedeker C."/>
            <person name="Wiegand S."/>
            <person name="Breitling P."/>
            <person name="Kallscheuer N."/>
            <person name="Jogler M."/>
            <person name="Rohde M."/>
            <person name="Petersen J."/>
            <person name="Medema M.H."/>
            <person name="Surup F."/>
            <person name="Jogler C."/>
        </authorList>
    </citation>
    <scope>NUCLEOTIDE SEQUENCE [LARGE SCALE GENOMIC DNA]</scope>
    <source>
        <strain evidence="1 2">Mal15</strain>
    </source>
</reference>
<evidence type="ECO:0008006" key="3">
    <source>
        <dbReference type="Google" id="ProtNLM"/>
    </source>
</evidence>
<evidence type="ECO:0000313" key="1">
    <source>
        <dbReference type="EMBL" id="QEF99621.1"/>
    </source>
</evidence>
<dbReference type="Gene3D" id="3.40.50.620">
    <property type="entry name" value="HUPs"/>
    <property type="match status" value="1"/>
</dbReference>
<dbReference type="EMBL" id="CP036264">
    <property type="protein sequence ID" value="QEF99621.1"/>
    <property type="molecule type" value="Genomic_DNA"/>
</dbReference>
<accession>A0A5B9MEB4</accession>
<keyword evidence="2" id="KW-1185">Reference proteome</keyword>
<dbReference type="RefSeq" id="WP_147868987.1">
    <property type="nucleotide sequence ID" value="NZ_CP036264.1"/>
</dbReference>
<sequence>MKFSQHRLDQTRRIYSSIDGEVHVRDGTPISRPTPTPDAVNPQALATLLYAGTVFPPDTLFRNFYAIGPGGTLSVDGAEPDYDEPSDLFKEDIGQPEPFDPITCLAESMDASDVDLSQCKLLLSEGKDSTGIAIALAELGVKVDCVTFANSDSNVDMVTDVAHRFGHRLEVVRYDDLKIPDDHLQTLSQVFEPTVDQAFLSYLLLPASVFQGSVIIDGMGNDFYMGHLPTKDQFKATNWCAVANRIVPRGLRDRIKRRLFPNRDYCGIPLRTFSECQGLYNGFDRGVLRNEIAEPRSLDELDRRWQEFGFQKGRALSRGRYLDTYSFCGKSIALAEMAGAKIFFPWADPKIAERFEGLPPESKYQWPTVNKLPLREAINKRFHYEQAKVGFRAPIDGILDSNRQSFDQAVKASKLIPERLKREVYHPSPYKNRSVACLLVALWEKYSGAA</sequence>
<evidence type="ECO:0000313" key="2">
    <source>
        <dbReference type="Proteomes" id="UP000321353"/>
    </source>
</evidence>
<dbReference type="Proteomes" id="UP000321353">
    <property type="component" value="Chromosome"/>
</dbReference>